<organism evidence="1 2">
    <name type="scientific">Rotaria magnacalcarata</name>
    <dbReference type="NCBI Taxonomy" id="392030"/>
    <lineage>
        <taxon>Eukaryota</taxon>
        <taxon>Metazoa</taxon>
        <taxon>Spiralia</taxon>
        <taxon>Gnathifera</taxon>
        <taxon>Rotifera</taxon>
        <taxon>Eurotatoria</taxon>
        <taxon>Bdelloidea</taxon>
        <taxon>Philodinida</taxon>
        <taxon>Philodinidae</taxon>
        <taxon>Rotaria</taxon>
    </lineage>
</organism>
<dbReference type="Proteomes" id="UP000663866">
    <property type="component" value="Unassembled WGS sequence"/>
</dbReference>
<dbReference type="EMBL" id="CAJOBG010022323">
    <property type="protein sequence ID" value="CAF4329419.1"/>
    <property type="molecule type" value="Genomic_DNA"/>
</dbReference>
<feature type="non-terminal residue" evidence="1">
    <location>
        <position position="36"/>
    </location>
</feature>
<evidence type="ECO:0000313" key="2">
    <source>
        <dbReference type="Proteomes" id="UP000663866"/>
    </source>
</evidence>
<proteinExistence type="predicted"/>
<evidence type="ECO:0000313" key="1">
    <source>
        <dbReference type="EMBL" id="CAF4329419.1"/>
    </source>
</evidence>
<sequence length="36" mass="3991">MNRSIEDIVLELPVIVTAVTEPTIDIPPSYESIFST</sequence>
<gene>
    <name evidence="1" type="ORF">OVN521_LOCUS32259</name>
</gene>
<dbReference type="AlphaFoldDB" id="A0A820JPK3"/>
<reference evidence="1" key="1">
    <citation type="submission" date="2021-02" db="EMBL/GenBank/DDBJ databases">
        <authorList>
            <person name="Nowell W R."/>
        </authorList>
    </citation>
    <scope>NUCLEOTIDE SEQUENCE</scope>
</reference>
<protein>
    <submittedName>
        <fullName evidence="1">Uncharacterized protein</fullName>
    </submittedName>
</protein>
<name>A0A820JPK3_9BILA</name>
<keyword evidence="2" id="KW-1185">Reference proteome</keyword>
<accession>A0A820JPK3</accession>
<comment type="caution">
    <text evidence="1">The sequence shown here is derived from an EMBL/GenBank/DDBJ whole genome shotgun (WGS) entry which is preliminary data.</text>
</comment>